<organism evidence="8 9">
    <name type="scientific">Dictyobacter halimunensis</name>
    <dbReference type="NCBI Taxonomy" id="3026934"/>
    <lineage>
        <taxon>Bacteria</taxon>
        <taxon>Bacillati</taxon>
        <taxon>Chloroflexota</taxon>
        <taxon>Ktedonobacteria</taxon>
        <taxon>Ktedonobacterales</taxon>
        <taxon>Dictyobacteraceae</taxon>
        <taxon>Dictyobacter</taxon>
    </lineage>
</organism>
<dbReference type="Proteomes" id="UP001344906">
    <property type="component" value="Unassembled WGS sequence"/>
</dbReference>
<keyword evidence="2" id="KW-0479">Metal-binding</keyword>
<comment type="caution">
    <text evidence="8">The sequence shown here is derived from an EMBL/GenBank/DDBJ whole genome shotgun (WGS) entry which is preliminary data.</text>
</comment>
<dbReference type="RefSeq" id="WP_338252382.1">
    <property type="nucleotide sequence ID" value="NZ_BSRI01000002.1"/>
</dbReference>
<evidence type="ECO:0000313" key="9">
    <source>
        <dbReference type="Proteomes" id="UP001344906"/>
    </source>
</evidence>
<dbReference type="Pfam" id="PF00355">
    <property type="entry name" value="Rieske"/>
    <property type="match status" value="1"/>
</dbReference>
<protein>
    <recommendedName>
        <fullName evidence="7">Rieske domain-containing protein</fullName>
    </recommendedName>
</protein>
<dbReference type="EMBL" id="BSRI01000002">
    <property type="protein sequence ID" value="GLV56788.1"/>
    <property type="molecule type" value="Genomic_DNA"/>
</dbReference>
<dbReference type="InterPro" id="IPR036922">
    <property type="entry name" value="Rieske_2Fe-2S_sf"/>
</dbReference>
<feature type="transmembrane region" description="Helical" evidence="6">
    <location>
        <begin position="41"/>
        <end position="62"/>
    </location>
</feature>
<evidence type="ECO:0000256" key="4">
    <source>
        <dbReference type="ARBA" id="ARBA00023014"/>
    </source>
</evidence>
<keyword evidence="6" id="KW-1133">Transmembrane helix</keyword>
<accession>A0ABQ6FT66</accession>
<reference evidence="8 9" key="1">
    <citation type="submission" date="2023-02" db="EMBL/GenBank/DDBJ databases">
        <title>Dictyobacter halimunensis sp. nov., a new member of the class Ktedonobacteria from forest soil in a geothermal area.</title>
        <authorList>
            <person name="Rachmania M.K."/>
            <person name="Ningsih F."/>
            <person name="Sakai Y."/>
            <person name="Yabe S."/>
            <person name="Yokota A."/>
            <person name="Sjamsuridzal W."/>
        </authorList>
    </citation>
    <scope>NUCLEOTIDE SEQUENCE [LARGE SCALE GENOMIC DNA]</scope>
    <source>
        <strain evidence="8 9">S3.2.2.5</strain>
    </source>
</reference>
<feature type="domain" description="Rieske" evidence="7">
    <location>
        <begin position="72"/>
        <end position="169"/>
    </location>
</feature>
<evidence type="ECO:0000313" key="8">
    <source>
        <dbReference type="EMBL" id="GLV56788.1"/>
    </source>
</evidence>
<keyword evidence="6" id="KW-0472">Membrane</keyword>
<dbReference type="Gene3D" id="2.102.10.10">
    <property type="entry name" value="Rieske [2Fe-2S] iron-sulphur domain"/>
    <property type="match status" value="1"/>
</dbReference>
<keyword evidence="3" id="KW-0408">Iron</keyword>
<evidence type="ECO:0000256" key="6">
    <source>
        <dbReference type="SAM" id="Phobius"/>
    </source>
</evidence>
<dbReference type="PANTHER" id="PTHR10134">
    <property type="entry name" value="CYTOCHROME B-C1 COMPLEX SUBUNIT RIESKE, MITOCHONDRIAL"/>
    <property type="match status" value="1"/>
</dbReference>
<keyword evidence="6" id="KW-0812">Transmembrane</keyword>
<dbReference type="SUPFAM" id="SSF50022">
    <property type="entry name" value="ISP domain"/>
    <property type="match status" value="1"/>
</dbReference>
<keyword evidence="1" id="KW-0001">2Fe-2S</keyword>
<evidence type="ECO:0000256" key="2">
    <source>
        <dbReference type="ARBA" id="ARBA00022723"/>
    </source>
</evidence>
<proteinExistence type="predicted"/>
<keyword evidence="4" id="KW-0411">Iron-sulfur</keyword>
<dbReference type="CDD" id="cd03467">
    <property type="entry name" value="Rieske"/>
    <property type="match status" value="1"/>
</dbReference>
<evidence type="ECO:0000259" key="7">
    <source>
        <dbReference type="PROSITE" id="PS51296"/>
    </source>
</evidence>
<dbReference type="PROSITE" id="PS51296">
    <property type="entry name" value="RIESKE"/>
    <property type="match status" value="1"/>
</dbReference>
<keyword evidence="9" id="KW-1185">Reference proteome</keyword>
<dbReference type="InterPro" id="IPR014349">
    <property type="entry name" value="Rieske_Fe-S_prot"/>
</dbReference>
<gene>
    <name evidence="8" type="ORF">KDH_36270</name>
</gene>
<name>A0ABQ6FT66_9CHLR</name>
<dbReference type="InterPro" id="IPR017941">
    <property type="entry name" value="Rieske_2Fe-2S"/>
</dbReference>
<evidence type="ECO:0000256" key="5">
    <source>
        <dbReference type="ARBA" id="ARBA00023157"/>
    </source>
</evidence>
<sequence>MSTPQRLIGHRIRSRITRWQTTFPYHWDADEFVSRRQMLRLTILSSGALFAATAGVVGLNYARPIKTTTSRKAIISASALPVGKVHYFEYPAPGDQAILLNLPHTGFVAYSGKCTHLSCAVYYREDENRLICPCHDGVFDPQTGIPIAGPPQRPLPKITVKQDGTMLYALDERPQS</sequence>
<evidence type="ECO:0000256" key="1">
    <source>
        <dbReference type="ARBA" id="ARBA00022714"/>
    </source>
</evidence>
<keyword evidence="5" id="KW-1015">Disulfide bond</keyword>
<evidence type="ECO:0000256" key="3">
    <source>
        <dbReference type="ARBA" id="ARBA00023004"/>
    </source>
</evidence>